<keyword evidence="6" id="KW-0680">Restriction system</keyword>
<reference evidence="10 11" key="1">
    <citation type="submission" date="2020-05" db="EMBL/GenBank/DDBJ databases">
        <title>Sulfurimonas marisnigri, sp. nov., and Sulfurimonas baltica, sp. nov., manganese oxide reducing chemolithoautotrophs of the class Epsilonproteobacteria isolated from the pelagic redoxclines of the Black and Baltic Seas and emended description of the genus Sulfurimonas.</title>
        <authorList>
            <person name="Henkel J.V."/>
            <person name="Laudan C."/>
            <person name="Werner J."/>
            <person name="Neu T."/>
            <person name="Plewe S."/>
            <person name="Sproer C."/>
            <person name="Bunk B."/>
            <person name="Schulz-Vogt H.N."/>
        </authorList>
    </citation>
    <scope>NUCLEOTIDE SEQUENCE [LARGE SCALE GENOMIC DNA]</scope>
    <source>
        <strain evidence="10 11">GD2</strain>
    </source>
</reference>
<dbReference type="PANTHER" id="PTHR42998">
    <property type="entry name" value="TYPE I RESTRICTION ENZYME HINDVIIP M PROTEIN-RELATED"/>
    <property type="match status" value="1"/>
</dbReference>
<comment type="similarity">
    <text evidence="1">Belongs to the N(4)/N(6)-methyltransferase family.</text>
</comment>
<dbReference type="PANTHER" id="PTHR42998:SF1">
    <property type="entry name" value="TYPE I RESTRICTION ENZYME HINDI METHYLASE SUBUNIT"/>
    <property type="match status" value="1"/>
</dbReference>
<dbReference type="GO" id="GO:0003677">
    <property type="term" value="F:DNA binding"/>
    <property type="evidence" value="ECO:0007669"/>
    <property type="project" value="InterPro"/>
</dbReference>
<organism evidence="10 11">
    <name type="scientific">Candidatus Sulfurimonas baltica</name>
    <dbReference type="NCBI Taxonomy" id="2740404"/>
    <lineage>
        <taxon>Bacteria</taxon>
        <taxon>Pseudomonadati</taxon>
        <taxon>Campylobacterota</taxon>
        <taxon>Epsilonproteobacteria</taxon>
        <taxon>Campylobacterales</taxon>
        <taxon>Sulfurimonadaceae</taxon>
        <taxon>Sulfurimonas</taxon>
    </lineage>
</organism>
<dbReference type="GO" id="GO:0008170">
    <property type="term" value="F:N-methyltransferase activity"/>
    <property type="evidence" value="ECO:0007669"/>
    <property type="project" value="InterPro"/>
</dbReference>
<evidence type="ECO:0000259" key="8">
    <source>
        <dbReference type="Pfam" id="PF02384"/>
    </source>
</evidence>
<dbReference type="PRINTS" id="PR00507">
    <property type="entry name" value="N12N6MTFRASE"/>
</dbReference>
<keyword evidence="3" id="KW-0489">Methyltransferase</keyword>
<evidence type="ECO:0000313" key="10">
    <source>
        <dbReference type="EMBL" id="QOY51708.1"/>
    </source>
</evidence>
<evidence type="ECO:0000256" key="4">
    <source>
        <dbReference type="ARBA" id="ARBA00022679"/>
    </source>
</evidence>
<dbReference type="KEGG" id="sbal:HUE88_11470"/>
<dbReference type="GO" id="GO:0032259">
    <property type="term" value="P:methylation"/>
    <property type="evidence" value="ECO:0007669"/>
    <property type="project" value="UniProtKB-KW"/>
</dbReference>
<evidence type="ECO:0000256" key="1">
    <source>
        <dbReference type="ARBA" id="ARBA00006594"/>
    </source>
</evidence>
<dbReference type="SUPFAM" id="SSF53335">
    <property type="entry name" value="S-adenosyl-L-methionine-dependent methyltransferases"/>
    <property type="match status" value="1"/>
</dbReference>
<dbReference type="InterPro" id="IPR038333">
    <property type="entry name" value="T1MK-like_N_sf"/>
</dbReference>
<dbReference type="GO" id="GO:0009007">
    <property type="term" value="F:site-specific DNA-methyltransferase (adenine-specific) activity"/>
    <property type="evidence" value="ECO:0007669"/>
    <property type="project" value="UniProtKB-EC"/>
</dbReference>
<dbReference type="Proteomes" id="UP000593994">
    <property type="component" value="Chromosome"/>
</dbReference>
<dbReference type="REBASE" id="453093">
    <property type="entry name" value="M.SspGD2ORF11470P"/>
</dbReference>
<evidence type="ECO:0000256" key="2">
    <source>
        <dbReference type="ARBA" id="ARBA00011900"/>
    </source>
</evidence>
<dbReference type="InterPro" id="IPR022749">
    <property type="entry name" value="D12N6_MeTrfase_N"/>
</dbReference>
<gene>
    <name evidence="10" type="ORF">HUE88_11470</name>
</gene>
<proteinExistence type="inferred from homology"/>
<evidence type="ECO:0000256" key="6">
    <source>
        <dbReference type="ARBA" id="ARBA00022747"/>
    </source>
</evidence>
<comment type="catalytic activity">
    <reaction evidence="7">
        <text>a 2'-deoxyadenosine in DNA + S-adenosyl-L-methionine = an N(6)-methyl-2'-deoxyadenosine in DNA + S-adenosyl-L-homocysteine + H(+)</text>
        <dbReference type="Rhea" id="RHEA:15197"/>
        <dbReference type="Rhea" id="RHEA-COMP:12418"/>
        <dbReference type="Rhea" id="RHEA-COMP:12419"/>
        <dbReference type="ChEBI" id="CHEBI:15378"/>
        <dbReference type="ChEBI" id="CHEBI:57856"/>
        <dbReference type="ChEBI" id="CHEBI:59789"/>
        <dbReference type="ChEBI" id="CHEBI:90615"/>
        <dbReference type="ChEBI" id="CHEBI:90616"/>
        <dbReference type="EC" id="2.1.1.72"/>
    </reaction>
</comment>
<dbReference type="AlphaFoldDB" id="A0A7S7LVN0"/>
<feature type="domain" description="DNA methylase adenine-specific" evidence="8">
    <location>
        <begin position="179"/>
        <end position="491"/>
    </location>
</feature>
<dbReference type="PROSITE" id="PS00092">
    <property type="entry name" value="N6_MTASE"/>
    <property type="match status" value="1"/>
</dbReference>
<accession>A0A7S7LVN0</accession>
<keyword evidence="4" id="KW-0808">Transferase</keyword>
<keyword evidence="5" id="KW-0949">S-adenosyl-L-methionine</keyword>
<dbReference type="InterPro" id="IPR002052">
    <property type="entry name" value="DNA_methylase_N6_adenine_CS"/>
</dbReference>
<keyword evidence="11" id="KW-1185">Reference proteome</keyword>
<dbReference type="EC" id="2.1.1.72" evidence="2"/>
<dbReference type="InterPro" id="IPR029063">
    <property type="entry name" value="SAM-dependent_MTases_sf"/>
</dbReference>
<evidence type="ECO:0000256" key="5">
    <source>
        <dbReference type="ARBA" id="ARBA00022691"/>
    </source>
</evidence>
<dbReference type="Gene3D" id="1.20.1260.30">
    <property type="match status" value="1"/>
</dbReference>
<protein>
    <recommendedName>
        <fullName evidence="2">site-specific DNA-methyltransferase (adenine-specific)</fullName>
        <ecNumber evidence="2">2.1.1.72</ecNumber>
    </recommendedName>
</protein>
<dbReference type="GO" id="GO:0009307">
    <property type="term" value="P:DNA restriction-modification system"/>
    <property type="evidence" value="ECO:0007669"/>
    <property type="project" value="UniProtKB-KW"/>
</dbReference>
<dbReference type="InterPro" id="IPR003356">
    <property type="entry name" value="DNA_methylase_A-5"/>
</dbReference>
<evidence type="ECO:0000259" key="9">
    <source>
        <dbReference type="Pfam" id="PF12161"/>
    </source>
</evidence>
<dbReference type="RefSeq" id="WP_194369154.1">
    <property type="nucleotide sequence ID" value="NZ_CP054492.1"/>
</dbReference>
<dbReference type="InterPro" id="IPR052916">
    <property type="entry name" value="Type-I_RE_MTase_Subunit"/>
</dbReference>
<evidence type="ECO:0000256" key="3">
    <source>
        <dbReference type="ARBA" id="ARBA00022603"/>
    </source>
</evidence>
<sequence>MPEQKFLQDLEKKLWTSANKLLPSLDAAVYKHVVLGMVFVKYVSDSFETRRQELKTAFADPLNEYFLGEDVDDEFINEELENRDFYTEKNVFWVPQAARWHYLQDNIRLSMGSPMPLGGEFKGAGKLLDDTMELIEKENPKLKRILNKNYAQLQIEQNKLADLLDLIATIPFAHDTLKAKDILGHVYEYFLGQFAAAEGKKGGQFYTPKSIVNLIIEMVEPYKGRIYDPAMGSGGFFISSEKFIEAHNGRLGDISVYGQESNPTTWRLAAMNMAIRGIDFNFGKEPADTFTNDQHPDLRADFVLANPPFNQDEWWDGSLEGDARWKYGTPSKGNGNYAWIQHMLHHTSPNGVVGLVLANGSLSSNTSGEGDIRAALVKTDIVEAIVALPSQLFANTQIPACIWILNRNKKQKGKTLFIDARNVGHMVDRAQKAFSDDDTKALADMLHKFRANTGYEDIAGEFYGATTEEIAKQEFILTPGRYVGTAEEEDDGIPFGEKMATLTATLSEQFKESARLEAMIKKNLAGLGYEV</sequence>
<dbReference type="Gene3D" id="3.40.50.150">
    <property type="entry name" value="Vaccinia Virus protein VP39"/>
    <property type="match status" value="1"/>
</dbReference>
<evidence type="ECO:0000313" key="11">
    <source>
        <dbReference type="Proteomes" id="UP000593994"/>
    </source>
</evidence>
<dbReference type="Pfam" id="PF12161">
    <property type="entry name" value="HsdM_N"/>
    <property type="match status" value="1"/>
</dbReference>
<evidence type="ECO:0000256" key="7">
    <source>
        <dbReference type="ARBA" id="ARBA00047942"/>
    </source>
</evidence>
<name>A0A7S7LVN0_9BACT</name>
<feature type="domain" description="N6 adenine-specific DNA methyltransferase N-terminal" evidence="9">
    <location>
        <begin position="10"/>
        <end position="166"/>
    </location>
</feature>
<dbReference type="Pfam" id="PF02384">
    <property type="entry name" value="N6_Mtase"/>
    <property type="match status" value="1"/>
</dbReference>
<dbReference type="EMBL" id="CP054492">
    <property type="protein sequence ID" value="QOY51708.1"/>
    <property type="molecule type" value="Genomic_DNA"/>
</dbReference>